<dbReference type="Proteomes" id="UP000249739">
    <property type="component" value="Unassembled WGS sequence"/>
</dbReference>
<gene>
    <name evidence="1" type="ORF">DI586_06245</name>
</gene>
<comment type="caution">
    <text evidence="1">The sequence shown here is derived from an EMBL/GenBank/DDBJ whole genome shotgun (WGS) entry which is preliminary data.</text>
</comment>
<organism evidence="1 2">
    <name type="scientific">Micavibrio aeruginosavorus</name>
    <dbReference type="NCBI Taxonomy" id="349221"/>
    <lineage>
        <taxon>Bacteria</taxon>
        <taxon>Pseudomonadati</taxon>
        <taxon>Bdellovibrionota</taxon>
        <taxon>Bdellovibrionia</taxon>
        <taxon>Bdellovibrionales</taxon>
        <taxon>Pseudobdellovibrionaceae</taxon>
        <taxon>Micavibrio</taxon>
    </lineage>
</organism>
<evidence type="ECO:0008006" key="3">
    <source>
        <dbReference type="Google" id="ProtNLM"/>
    </source>
</evidence>
<reference evidence="1 2" key="1">
    <citation type="submission" date="2017-08" db="EMBL/GenBank/DDBJ databases">
        <title>Infants hospitalized years apart are colonized by the same room-sourced microbial strains.</title>
        <authorList>
            <person name="Brooks B."/>
            <person name="Olm M.R."/>
            <person name="Firek B.A."/>
            <person name="Baker R."/>
            <person name="Thomas B.C."/>
            <person name="Morowitz M.J."/>
            <person name="Banfield J.F."/>
        </authorList>
    </citation>
    <scope>NUCLEOTIDE SEQUENCE [LARGE SCALE GENOMIC DNA]</scope>
    <source>
        <strain evidence="1">S2_006_000_R2_64</strain>
    </source>
</reference>
<evidence type="ECO:0000313" key="2">
    <source>
        <dbReference type="Proteomes" id="UP000249739"/>
    </source>
</evidence>
<evidence type="ECO:0000313" key="1">
    <source>
        <dbReference type="EMBL" id="PZP55632.1"/>
    </source>
</evidence>
<proteinExistence type="predicted"/>
<accession>A0A2W5HIX7</accession>
<name>A0A2W5HIX7_9BACT</name>
<protein>
    <recommendedName>
        <fullName evidence="3">Cadherin domain-containing protein</fullName>
    </recommendedName>
</protein>
<dbReference type="EMBL" id="QFOT01000058">
    <property type="protein sequence ID" value="PZP55632.1"/>
    <property type="molecule type" value="Genomic_DNA"/>
</dbReference>
<sequence>MANDKYNLNARIHQGYDPNTEFNTNSNLFSTLRFADNSREEAENLVEPPAQDISVTTRPAMETAASASNEAVNFSTLPPASTANPSSASSNSSVYYDPSVAEAGSAQSPEMFEGLQPQGNRNDASVLSNSLLLMPTSAAGGTSSEPSSTSEGQQPFALIAPVITTDQSISLEGNSIPLNIGLTADTRPGVVTVITISGIPLDATLSAGVNNGNGTWNLRPEDLSGLVLTPGQFYSGQLIMTVTANSTFGTQTSSDIENMLITVEGQASLPDIFVQHTTGYEDMPIGLQINASLRDLDGSETMEITVSGVPAGANLSAGIDNGNGIWTLTQNDLADLTLNPPANYSGSFDLTVTGTTYENNTTATLSRTLNVTVDGIADVPILSVTPLSGVENQPIPLSVSVTLTDTDGSESLYIRIYDAPSGSSFSSGVQIANGIWEFTQTELADLHFTPPAGYNGNLSMFAVASTSEGNTHAYAEAQIDISVSPVASLPLLETNPANGSEDNLVPLDISASVNDINGSEILTIMISGLPAGASLSNGVDNGDGTWTLTPELLSNLSLIPPLNYSGTFDLIVNATAYDGAATSSQTESLTVEIQGIADSPSLNVASATGTEGNTVPLSISAVLADIDGSETLSIEIMNVPSGFSFSAGTDNGDGSWSLSPLDLGNLELIAPSGYSGSLSMQVVATSTEDGTSEQITASLNISISPEATLPNLSTLSVSGSEDTDILLNISASLNDTDGSEILEILIAGIPAGASLSAGSDNGNGTWTLSPAQLTNLSITPPLNYSGSFYITVTATSTDGSDTAQVTSNFSVEVSGVPDTPLLSAGPAAGEENEPIELNITASLQDNDGSENLSIVISGVPAGAALSAGIDNGNGTWTMTQTQLNNLTLTPPPFYSGSFNLGVAATASENNLTTSTSVQTFSVNITPVNNVPILNILPASGNEDNAITLDIEALPFDTSGSEILTLTISNLPAGAILSAGINNGDGTWTLTVADTNNLQLIPAPDFSGNFNLDVTLSSTDGPDTFHVHSFLPVTISAIPDMPILSVQPSSGNESSPIMLDISAALTDTDGSENLSVIISGVPTGATLSAGIDTGNGVWILSASDLANLQMIPPPYFSGTIPLSVTAVASEINLSAATPPAILNVAVTGSATTPNLLTSPATGSEDTPIALNISSSLNDSDSETLIITISGMPANSSLSAGTDNGNGTWTLTAGQLTNLTFNPPANFSGSFNLTVTSASFENTTSASISSILPVTVHGEADTPSLSAQPAFGSEDTPVTLSIITSLNDTDGSEFLSILVSGIPAGANLSAGLNNGDGSWSLSPAQLTGLTLTPPENFAGIIALQVTAIATENNGDDQSVSVPLTVTIEPIADTPDLTVSAAAGQEDTPINLSISALLGDQDNSETLSITIGGVPSGAVLSAGINQGNGNWLLTQNQLANLTIIPPANSDADFTLSVSVTSTDSNGATTSVLSNLPVTVYAVADISTVIASNTSGAKNTAVSVNIGGSVTDTDGSETITYLISGVPDGFSLNHGINNGNNSWTLTPGELSGLKMISPYNFEGRVYLNAQSVAHDHDGSTTMSTATNFNIGVGNTSNGIQINLGLGIGIAGINLGTALGVNLNTGGLLSPGGIVVQEDSIFPIVDAGLLLTLAGNISLLTFSGLPVGASLSSGIDQGNGQWKLLPGDLANLSLRLPPNSDQDFTISISAKLLFVTVTLAVTDVHVIGVADTPSLSVNAVTGIEDGSAIPISVTSSLTDTDGSEKLTFMIKDLPAGFTPTVGINNGNGTWSLTSSEIALLSIQPPEHFSGDASFTIVAISTEREGDSITQTATAHIHIDPAADAPVVEGIIHQATEDTPLLLDLGISLGDTDGSEIISNIVISGLAPGFSLEGAVDNGDGTWTIDPANINGIYLHPPEDWSGHTSFSVTANSQEIATGQISSTTSTQNIYVEAAADTPNIAAMDSTGLENHNIELDISISSNDSDGSENLSVVISDVPDYFTFSSGLNNGNGSWSFSEDQLDDLYLIPQENFTGDVHLNIDVFAQDDNSVAVSHADIIVHVTPDT</sequence>